<dbReference type="EMBL" id="JAMDKF010000022">
    <property type="protein sequence ID" value="MEE6042112.1"/>
    <property type="molecule type" value="Genomic_DNA"/>
</dbReference>
<reference evidence="12 17" key="6">
    <citation type="journal article" date="2022" name="Front. Microbiol.">
        <title>Commensal bacteria contribute to the growth of multidrug-resistant Avibacterium paragallinarum in chickens.</title>
        <authorList>
            <person name="Zhu J."/>
            <person name="Chen Y."/>
            <person name="Wu Y."/>
            <person name="Wang Y."/>
            <person name="Zhu K."/>
        </authorList>
    </citation>
    <scope>NUCLEOTIDE SEQUENCE [LARGE SCALE GENOMIC DNA]</scope>
    <source>
        <strain evidence="12 17">AV25</strain>
    </source>
</reference>
<dbReference type="EMBL" id="JX025110">
    <property type="protein sequence ID" value="AGB93840.1"/>
    <property type="molecule type" value="Genomic_DNA"/>
</dbReference>
<dbReference type="PANTHER" id="PTHR43404:SF2">
    <property type="entry name" value="LIPOPOLYSACCHARIDE CHOLINEPHOSPHOTRANSFERASE LICD"/>
    <property type="match status" value="1"/>
</dbReference>
<dbReference type="RefSeq" id="WP_017806719.1">
    <property type="nucleotide sequence ID" value="NZ_CP081939.1"/>
</dbReference>
<reference evidence="11" key="2">
    <citation type="submission" date="2012-11" db="EMBL/GenBank/DDBJ databases">
        <title>Comparison of RFLP-PCR, Multiplex-PCR and High Resolution Melting Analysis for typing Avibacterium paragallinarum.</title>
        <authorList>
            <person name="Saravia L.E."/>
            <person name="Requena D."/>
            <person name="Zavaleta M."/>
            <person name="Alzamora O."/>
            <person name="Izquierdo-Lara R."/>
            <person name="Tarazona D."/>
            <person name="Icochea E."/>
            <person name="Fernandez-Diaz M."/>
        </authorList>
    </citation>
    <scope>NUCLEOTIDE SEQUENCE</scope>
    <source>
        <strain evidence="11">0222</strain>
    </source>
</reference>
<evidence type="ECO:0000313" key="2">
    <source>
        <dbReference type="EMBL" id="AGB93816.1"/>
    </source>
</evidence>
<dbReference type="EMBL" id="JX025112">
    <property type="protein sequence ID" value="AGB93848.1"/>
    <property type="molecule type" value="Genomic_DNA"/>
</dbReference>
<dbReference type="PANTHER" id="PTHR43404">
    <property type="entry name" value="LIPOPOLYSACCHARIDE CHOLINEPHOSPHOTRANSFERASE LICD"/>
    <property type="match status" value="1"/>
</dbReference>
<dbReference type="InterPro" id="IPR052942">
    <property type="entry name" value="LPS_cholinephosphotransferase"/>
</dbReference>
<evidence type="ECO:0000313" key="3">
    <source>
        <dbReference type="EMBL" id="AGB93820.1"/>
    </source>
</evidence>
<evidence type="ECO:0000313" key="7">
    <source>
        <dbReference type="EMBL" id="AGB93836.1"/>
    </source>
</evidence>
<evidence type="ECO:0000313" key="13">
    <source>
        <dbReference type="EMBL" id="PXZ38387.1"/>
    </source>
</evidence>
<evidence type="ECO:0000313" key="4">
    <source>
        <dbReference type="EMBL" id="AGB93824.1"/>
    </source>
</evidence>
<accession>L7XGU3</accession>
<organism evidence="11">
    <name type="scientific">Avibacterium paragallinarum</name>
    <name type="common">Haemophilus gallinarum</name>
    <dbReference type="NCBI Taxonomy" id="728"/>
    <lineage>
        <taxon>Bacteria</taxon>
        <taxon>Pseudomonadati</taxon>
        <taxon>Pseudomonadota</taxon>
        <taxon>Gammaproteobacteria</taxon>
        <taxon>Pasteurellales</taxon>
        <taxon>Pasteurellaceae</taxon>
        <taxon>Avibacterium</taxon>
    </lineage>
</organism>
<feature type="domain" description="LicD/FKTN/FKRP nucleotidyltransferase" evidence="1">
    <location>
        <begin position="24"/>
        <end position="243"/>
    </location>
</feature>
<dbReference type="EMBL" id="JX025109">
    <property type="protein sequence ID" value="AGB93836.1"/>
    <property type="molecule type" value="Genomic_DNA"/>
</dbReference>
<dbReference type="EMBL" id="JX025105">
    <property type="protein sequence ID" value="AGB93820.1"/>
    <property type="molecule type" value="Genomic_DNA"/>
</dbReference>
<evidence type="ECO:0000313" key="5">
    <source>
        <dbReference type="EMBL" id="AGB93828.1"/>
    </source>
</evidence>
<reference evidence="14 16" key="5">
    <citation type="submission" date="2018-06" db="EMBL/GenBank/DDBJ databases">
        <authorList>
            <consortium name="Pathogen Informatics"/>
            <person name="Doyle S."/>
        </authorList>
    </citation>
    <scope>NUCLEOTIDE SEQUENCE [LARGE SCALE GENOMIC DNA]</scope>
    <source>
        <strain evidence="14 16">NCTC11296</strain>
    </source>
</reference>
<dbReference type="EMBL" id="UGHK01000001">
    <property type="protein sequence ID" value="STO70578.1"/>
    <property type="molecule type" value="Genomic_DNA"/>
</dbReference>
<dbReference type="InterPro" id="IPR007074">
    <property type="entry name" value="LicD/FKTN/FKRP_NTP_transf"/>
</dbReference>
<name>L7XGU3_AVIPA</name>
<reference evidence="2" key="3">
    <citation type="journal article" date="2013" name="Avian Pathol.">
        <title>Identification of the lic1ABCD operon that controls the phase-variable expression of phosphorylcholine on lipopolysaccharide from Avibacterium paragallinarum.</title>
        <authorList>
            <person name="Chiang Y.T."/>
            <person name="Shien J.H."/>
            <person name="Tan D.H."/>
            <person name="Shieh M.K."/>
            <person name="Liu C.C."/>
            <person name="Chen Y.S."/>
            <person name="Chang P.C."/>
        </authorList>
    </citation>
    <scope>NUCLEOTIDE SEQUENCE</scope>
    <source>
        <strain evidence="2">H18</strain>
        <strain evidence="5">TW07</strain>
        <strain evidence="6">TW08</strain>
        <strain evidence="7">TW09a</strain>
        <strain evidence="8">TW09b</strain>
        <strain evidence="9">TW11a</strain>
        <strain evidence="10">TW11b</strain>
        <strain evidence="3">TW94</strain>
        <strain evidence="4">TW96</strain>
    </source>
</reference>
<sequence>MKKLSLDDIQKISLDILIYFDSFCKRNNINYSLGGGTLIGAVRHKGFIPWDDDVDVYMLKDEYDKFISLWSKESHSRYKLSAAESIDGFMPGEMTKIFDNKTLLTDIKGRKSNLFIDIFIFDGVPSNPKILYKEMKKHRRIKLRFSSCRKRWYHNGKNKILNYIFSNLSIWLFDKMMTNLARVRSNNPIEKSELIGLFLSDYGNWKKSYMKKEYFSSTILADFEGYKFPIMNGYHEHLMMYYGDYMKYPPLDQQKPSHSLEAYLLND</sequence>
<evidence type="ECO:0000313" key="14">
    <source>
        <dbReference type="EMBL" id="STO70578.1"/>
    </source>
</evidence>
<reference evidence="13 15" key="4">
    <citation type="submission" date="2018-06" db="EMBL/GenBank/DDBJ databases">
        <authorList>
            <person name="Teymurazov M."/>
            <person name="Kislichkina A."/>
            <person name="Abaymova A."/>
            <person name="Mukhina T."/>
            <person name="Mayskaya N."/>
            <person name="Svetoch E."/>
            <person name="Bogun A."/>
        </authorList>
    </citation>
    <scope>NUCLEOTIDE SEQUENCE [LARGE SCALE GENOMIC DNA]</scope>
    <source>
        <strain evidence="13 15">SCPM-O-B-8406</strain>
    </source>
</reference>
<dbReference type="Pfam" id="PF04991">
    <property type="entry name" value="LicD"/>
    <property type="match status" value="1"/>
</dbReference>
<dbReference type="EMBL" id="KC176529">
    <property type="protein sequence ID" value="AGD80574.1"/>
    <property type="molecule type" value="Genomic_DNA"/>
</dbReference>
<evidence type="ECO:0000313" key="15">
    <source>
        <dbReference type="Proteomes" id="UP000247594"/>
    </source>
</evidence>
<evidence type="ECO:0000313" key="17">
    <source>
        <dbReference type="Proteomes" id="UP001347884"/>
    </source>
</evidence>
<evidence type="ECO:0000313" key="10">
    <source>
        <dbReference type="EMBL" id="AGB93848.1"/>
    </source>
</evidence>
<dbReference type="GO" id="GO:0009100">
    <property type="term" value="P:glycoprotein metabolic process"/>
    <property type="evidence" value="ECO:0007669"/>
    <property type="project" value="UniProtKB-ARBA"/>
</dbReference>
<evidence type="ECO:0000313" key="12">
    <source>
        <dbReference type="EMBL" id="MEE6042112.1"/>
    </source>
</evidence>
<dbReference type="Proteomes" id="UP000247594">
    <property type="component" value="Unassembled WGS sequence"/>
</dbReference>
<evidence type="ECO:0000313" key="6">
    <source>
        <dbReference type="EMBL" id="AGB93832.1"/>
    </source>
</evidence>
<evidence type="ECO:0000259" key="1">
    <source>
        <dbReference type="Pfam" id="PF04991"/>
    </source>
</evidence>
<proteinExistence type="predicted"/>
<dbReference type="EMBL" id="QJPJ01000017">
    <property type="protein sequence ID" value="PXZ38387.1"/>
    <property type="molecule type" value="Genomic_DNA"/>
</dbReference>
<dbReference type="Proteomes" id="UP000254465">
    <property type="component" value="Unassembled WGS sequence"/>
</dbReference>
<evidence type="ECO:0000313" key="16">
    <source>
        <dbReference type="Proteomes" id="UP000254465"/>
    </source>
</evidence>
<gene>
    <name evidence="11" type="primary">licD</name>
    <name evidence="13" type="ORF">DM482_09445</name>
    <name evidence="12" type="ORF">M5S13_09480</name>
    <name evidence="14" type="ORF">NCTC11296_00484</name>
</gene>
<reference evidence="12" key="7">
    <citation type="submission" date="2022-05" db="EMBL/GenBank/DDBJ databases">
        <authorList>
            <person name="Chen Y."/>
            <person name="Zhu J."/>
            <person name="Zhu K."/>
        </authorList>
    </citation>
    <scope>NUCLEOTIDE SEQUENCE</scope>
    <source>
        <strain evidence="12">AV25</strain>
    </source>
</reference>
<dbReference type="AlphaFoldDB" id="L7XGU3"/>
<dbReference type="EMBL" id="JX025108">
    <property type="protein sequence ID" value="AGB93832.1"/>
    <property type="molecule type" value="Genomic_DNA"/>
</dbReference>
<protein>
    <submittedName>
        <fullName evidence="2">Diphosphonucleoside choline transferase</fullName>
    </submittedName>
    <submittedName>
        <fullName evidence="12">LicD family protein</fullName>
    </submittedName>
    <submittedName>
        <fullName evidence="14">Lipopolysaccharide choline phosphotransferase</fullName>
    </submittedName>
    <submittedName>
        <fullName evidence="11">Lipopolysaccharide cholinephosphotransferase</fullName>
        <ecNumber evidence="11">2.7.8.-</ecNumber>
    </submittedName>
    <submittedName>
        <fullName evidence="13">Phosphorylcholine transferase LicD</fullName>
    </submittedName>
</protein>
<dbReference type="EC" id="2.7.8.-" evidence="11"/>
<keyword evidence="17" id="KW-1185">Reference proteome</keyword>
<evidence type="ECO:0000313" key="8">
    <source>
        <dbReference type="EMBL" id="AGB93840.1"/>
    </source>
</evidence>
<reference evidence="2" key="1">
    <citation type="submission" date="2012-05" db="EMBL/GenBank/DDBJ databases">
        <authorList>
            <person name="Chiang Y.-T."/>
            <person name="Shien J.-H."/>
            <person name="Tan D.-H."/>
            <person name="Chang P.-C."/>
        </authorList>
    </citation>
    <scope>NUCLEOTIDE SEQUENCE</scope>
    <source>
        <strain evidence="2">H18</strain>
        <strain evidence="5">TW07</strain>
        <strain evidence="6">TW08</strain>
        <strain evidence="7">TW09a</strain>
        <strain evidence="8">TW09b</strain>
        <strain evidence="9">TW11a</strain>
        <strain evidence="10">TW11b</strain>
        <strain evidence="3">TW94</strain>
        <strain evidence="4">TW96</strain>
    </source>
</reference>
<dbReference type="EMBL" id="JX025111">
    <property type="protein sequence ID" value="AGB93843.1"/>
    <property type="molecule type" value="Genomic_DNA"/>
</dbReference>
<evidence type="ECO:0000313" key="9">
    <source>
        <dbReference type="EMBL" id="AGB93843.1"/>
    </source>
</evidence>
<dbReference type="EMBL" id="JX025107">
    <property type="protein sequence ID" value="AGB93828.1"/>
    <property type="molecule type" value="Genomic_DNA"/>
</dbReference>
<dbReference type="EMBL" id="JX025106">
    <property type="protein sequence ID" value="AGB93824.1"/>
    <property type="molecule type" value="Genomic_DNA"/>
</dbReference>
<dbReference type="Proteomes" id="UP001347884">
    <property type="component" value="Unassembled WGS sequence"/>
</dbReference>
<keyword evidence="11" id="KW-0808">Transferase</keyword>
<evidence type="ECO:0000313" key="11">
    <source>
        <dbReference type="EMBL" id="AGD80574.1"/>
    </source>
</evidence>
<dbReference type="GO" id="GO:0016740">
    <property type="term" value="F:transferase activity"/>
    <property type="evidence" value="ECO:0007669"/>
    <property type="project" value="UniProtKB-KW"/>
</dbReference>
<dbReference type="EMBL" id="JX025104">
    <property type="protein sequence ID" value="AGB93816.1"/>
    <property type="molecule type" value="Genomic_DNA"/>
</dbReference>